<evidence type="ECO:0000313" key="2">
    <source>
        <dbReference type="EMBL" id="OGG00853.1"/>
    </source>
</evidence>
<dbReference type="Proteomes" id="UP000179129">
    <property type="component" value="Unassembled WGS sequence"/>
</dbReference>
<evidence type="ECO:0000256" key="1">
    <source>
        <dbReference type="SAM" id="Phobius"/>
    </source>
</evidence>
<proteinExistence type="predicted"/>
<dbReference type="AlphaFoldDB" id="A0A1F5YLC6"/>
<feature type="transmembrane region" description="Helical" evidence="1">
    <location>
        <begin position="121"/>
        <end position="139"/>
    </location>
</feature>
<organism evidence="2 3">
    <name type="scientific">Candidatus Glassbacteria bacterium RIFCSPLOWO2_12_FULL_58_11</name>
    <dbReference type="NCBI Taxonomy" id="1817867"/>
    <lineage>
        <taxon>Bacteria</taxon>
        <taxon>Candidatus Glassiibacteriota</taxon>
    </lineage>
</organism>
<accession>A0A1F5YLC6</accession>
<feature type="transmembrane region" description="Helical" evidence="1">
    <location>
        <begin position="56"/>
        <end position="76"/>
    </location>
</feature>
<comment type="caution">
    <text evidence="2">The sequence shown here is derived from an EMBL/GenBank/DDBJ whole genome shotgun (WGS) entry which is preliminary data.</text>
</comment>
<dbReference type="EMBL" id="MFIX01000238">
    <property type="protein sequence ID" value="OGG00853.1"/>
    <property type="molecule type" value="Genomic_DNA"/>
</dbReference>
<gene>
    <name evidence="2" type="ORF">A3F83_01355</name>
</gene>
<name>A0A1F5YLC6_9BACT</name>
<keyword evidence="1" id="KW-1133">Transmembrane helix</keyword>
<reference evidence="2 3" key="1">
    <citation type="journal article" date="2016" name="Nat. Commun.">
        <title>Thousands of microbial genomes shed light on interconnected biogeochemical processes in an aquifer system.</title>
        <authorList>
            <person name="Anantharaman K."/>
            <person name="Brown C.T."/>
            <person name="Hug L.A."/>
            <person name="Sharon I."/>
            <person name="Castelle C.J."/>
            <person name="Probst A.J."/>
            <person name="Thomas B.C."/>
            <person name="Singh A."/>
            <person name="Wilkins M.J."/>
            <person name="Karaoz U."/>
            <person name="Brodie E.L."/>
            <person name="Williams K.H."/>
            <person name="Hubbard S.S."/>
            <person name="Banfield J.F."/>
        </authorList>
    </citation>
    <scope>NUCLEOTIDE SEQUENCE [LARGE SCALE GENOMIC DNA]</scope>
</reference>
<evidence type="ECO:0000313" key="3">
    <source>
        <dbReference type="Proteomes" id="UP000179129"/>
    </source>
</evidence>
<keyword evidence="1" id="KW-0472">Membrane</keyword>
<sequence length="143" mass="16043">MSSSDEIRVQILLVQYEKAIQLYQHEDSLNWQKINHTLIVNGCILAALQFVDQTTLIFRILAATASVAAVILLITIRNGYRYVELHKAAIDRVEQELAKCGGLPTFIASDKKLGHRLRTSTAISIFLALLSLAWAFISWKGVF</sequence>
<keyword evidence="1" id="KW-0812">Transmembrane</keyword>
<protein>
    <submittedName>
        <fullName evidence="2">Uncharacterized protein</fullName>
    </submittedName>
</protein>